<protein>
    <submittedName>
        <fullName evidence="1">Uncharacterized protein</fullName>
    </submittedName>
</protein>
<comment type="caution">
    <text evidence="1">The sequence shown here is derived from an EMBL/GenBank/DDBJ whole genome shotgun (WGS) entry which is preliminary data.</text>
</comment>
<sequence length="91" mass="10267">MESLAVKHTLLTKNFSILQNNILCLLITCKGIQKNGIHETCPFIHDGDWGDSELIEHQNFHNAQESQNYCWLGFDTSQSIGKFSGRDGKLS</sequence>
<gene>
    <name evidence="1" type="ORF">H2B05_01505</name>
</gene>
<proteinExistence type="predicted"/>
<organism evidence="1 2">
    <name type="scientific">Candidatus Nitrosomaritimum aestuariumsis</name>
    <dbReference type="NCBI Taxonomy" id="3342354"/>
    <lineage>
        <taxon>Archaea</taxon>
        <taxon>Nitrososphaerota</taxon>
        <taxon>Nitrososphaeria</taxon>
        <taxon>Nitrosopumilales</taxon>
        <taxon>Nitrosopumilaceae</taxon>
        <taxon>Candidatus Nitrosomaritimum</taxon>
    </lineage>
</organism>
<name>A0AC60W1S3_9ARCH</name>
<reference evidence="1 2" key="1">
    <citation type="journal article" date="2020" name="Appl. Environ. Microbiol.">
        <title>Genomic Characteristics of a Novel Species of Ammonia-Oxidizing Archaea from the Jiulong River Estuary.</title>
        <authorList>
            <person name="Zou D."/>
            <person name="Wan R."/>
            <person name="Han L."/>
            <person name="Xu M.N."/>
            <person name="Liu Y."/>
            <person name="Liu H."/>
            <person name="Kao S.J."/>
            <person name="Li M."/>
        </authorList>
    </citation>
    <scope>NUCLEOTIDE SEQUENCE [LARGE SCALE GENOMIC DNA]</scope>
    <source>
        <strain evidence="1">W2bin3</strain>
    </source>
</reference>
<dbReference type="Proteomes" id="UP000526786">
    <property type="component" value="Unassembled WGS sequence"/>
</dbReference>
<evidence type="ECO:0000313" key="1">
    <source>
        <dbReference type="EMBL" id="MBA4453607.1"/>
    </source>
</evidence>
<dbReference type="EMBL" id="JACENC010000065">
    <property type="protein sequence ID" value="MBA4453607.1"/>
    <property type="molecule type" value="Genomic_DNA"/>
</dbReference>
<evidence type="ECO:0000313" key="2">
    <source>
        <dbReference type="Proteomes" id="UP000526786"/>
    </source>
</evidence>
<accession>A0AC60W1S3</accession>